<dbReference type="InterPro" id="IPR028985">
    <property type="entry name" value="Bacillus_phage_prot-like"/>
</dbReference>
<dbReference type="EMBL" id="MT143375">
    <property type="protein sequence ID" value="QJA96158.1"/>
    <property type="molecule type" value="Genomic_DNA"/>
</dbReference>
<evidence type="ECO:0000313" key="2">
    <source>
        <dbReference type="EMBL" id="QJA96158.1"/>
    </source>
</evidence>
<sequence>MSDVHDMSDRELDMAVAEEVMGLRVAGWWPCFMDTANLMPEPRRFDIDDPFDWNGSREIRTEPDPWNARVSWMEPLLYVPCGPRGYLMHVPAYTTDARETERVMALLVQKGHHLKGIHSPSATTVTVFLRQAGEDVSAVTAKHADWKRAVCEAALLAVRGAR</sequence>
<gene>
    <name evidence="1" type="ORF">MM415A06797_0007</name>
    <name evidence="2" type="ORF">MM415B04916_0007</name>
</gene>
<organism evidence="2">
    <name type="scientific">viral metagenome</name>
    <dbReference type="NCBI Taxonomy" id="1070528"/>
    <lineage>
        <taxon>unclassified sequences</taxon>
        <taxon>metagenomes</taxon>
        <taxon>organismal metagenomes</taxon>
    </lineage>
</organism>
<protein>
    <submittedName>
        <fullName evidence="2">Uncharacterized protein</fullName>
    </submittedName>
</protein>
<dbReference type="AlphaFoldDB" id="A0A6M3LU19"/>
<name>A0A6M3LU19_9ZZZZ</name>
<reference evidence="2" key="1">
    <citation type="submission" date="2020-03" db="EMBL/GenBank/DDBJ databases">
        <title>The deep terrestrial virosphere.</title>
        <authorList>
            <person name="Holmfeldt K."/>
            <person name="Nilsson E."/>
            <person name="Simone D."/>
            <person name="Lopez-Fernandez M."/>
            <person name="Wu X."/>
            <person name="de Brujin I."/>
            <person name="Lundin D."/>
            <person name="Andersson A."/>
            <person name="Bertilsson S."/>
            <person name="Dopson M."/>
        </authorList>
    </citation>
    <scope>NUCLEOTIDE SEQUENCE</scope>
    <source>
        <strain evidence="1">MM415A06797</strain>
        <strain evidence="2">MM415B04916</strain>
    </source>
</reference>
<proteinExistence type="predicted"/>
<evidence type="ECO:0000313" key="1">
    <source>
        <dbReference type="EMBL" id="QJA68417.1"/>
    </source>
</evidence>
<dbReference type="EMBL" id="MT141615">
    <property type="protein sequence ID" value="QJA68417.1"/>
    <property type="molecule type" value="Genomic_DNA"/>
</dbReference>
<accession>A0A6M3LU19</accession>
<dbReference type="Gene3D" id="3.30.2120.10">
    <property type="entry name" value="Bacillus phage protein-like"/>
    <property type="match status" value="1"/>
</dbReference>